<accession>A0A0F9MJX5</accession>
<sequence>MGNCSGIEGQMNFLTADVAIIVDASKLPQQLAKAERAVKKTAMSMQNSFKRMGVISTRIFTKMTHLAKLAAIAILAAGVASVKFAMDAQESENLFEVSMGNMASAARAWSEELSDTLYLNAYEVRKNIGVFNAMFDSMGLGEKAAYGMATGLTQLAYDMASFYNLKPAEAFQKLQAGITGEAEPLKRLGILLNETTVKQYALNNAIGDGIGNLTELEKVQARYGLILKQTKKAQGDLERTLKSSTNVFRSLWTIIEYTATSIGTELLPMVTEYGLAVRDWLEGSKEEITEWAGVWAEKIEGTIDWFFKWRMEIGYTIAALGGLVIITKITGWILALKAAVWGASIATGAWAASWVTLAGAASVAAKGYTYLGRSFPYLAKQAATEAGLLTLTLARLKSLLPILGKSVLAVGAAMAAWQIGKVVKGLWEYNKAVDNIADTHERLEKVMRRRELERRVGISSLVIEAKKYAEILKAQGVLPSGWEGMTPVPGFDKREEFDALFAEQKIERQNELNQLLVEEIKNRNTLTNTAFENYDVMRSALEFELDHLGEMDELRERAITFAEVEAETQDMLNLSMEERNQKLREYMELFDELQTKQASFTHNIKQWMNLQADWGKALAQIVTGAFNTMGDKLADSLLGMAVDWKAFGRMFIKQIMAMIIKLQILLLFQMLTGTAGGGKGKGALASAPVQPAGQTTFTYPGMAEGGKVTQTGWAKVDKGEVFSGVNNEQGFGGTIVNISDYAGVDIEVNEYKESDQRIVDVTMRAAAGDGSYRRQHKIG</sequence>
<keyword evidence="1" id="KW-0472">Membrane</keyword>
<evidence type="ECO:0000313" key="2">
    <source>
        <dbReference type="EMBL" id="KKM77070.1"/>
    </source>
</evidence>
<evidence type="ECO:0000256" key="1">
    <source>
        <dbReference type="SAM" id="Phobius"/>
    </source>
</evidence>
<feature type="transmembrane region" description="Helical" evidence="1">
    <location>
        <begin position="341"/>
        <end position="365"/>
    </location>
</feature>
<dbReference type="EMBL" id="LAZR01008703">
    <property type="protein sequence ID" value="KKM77070.1"/>
    <property type="molecule type" value="Genomic_DNA"/>
</dbReference>
<comment type="caution">
    <text evidence="2">The sequence shown here is derived from an EMBL/GenBank/DDBJ whole genome shotgun (WGS) entry which is preliminary data.</text>
</comment>
<dbReference type="AlphaFoldDB" id="A0A0F9MJX5"/>
<gene>
    <name evidence="2" type="ORF">LCGC14_1373780</name>
</gene>
<reference evidence="2" key="1">
    <citation type="journal article" date="2015" name="Nature">
        <title>Complex archaea that bridge the gap between prokaryotes and eukaryotes.</title>
        <authorList>
            <person name="Spang A."/>
            <person name="Saw J.H."/>
            <person name="Jorgensen S.L."/>
            <person name="Zaremba-Niedzwiedzka K."/>
            <person name="Martijn J."/>
            <person name="Lind A.E."/>
            <person name="van Eijk R."/>
            <person name="Schleper C."/>
            <person name="Guy L."/>
            <person name="Ettema T.J."/>
        </authorList>
    </citation>
    <scope>NUCLEOTIDE SEQUENCE</scope>
</reference>
<keyword evidence="1" id="KW-0812">Transmembrane</keyword>
<keyword evidence="1" id="KW-1133">Transmembrane helix</keyword>
<name>A0A0F9MJX5_9ZZZZ</name>
<protein>
    <submittedName>
        <fullName evidence="2">Uncharacterized protein</fullName>
    </submittedName>
</protein>
<organism evidence="2">
    <name type="scientific">marine sediment metagenome</name>
    <dbReference type="NCBI Taxonomy" id="412755"/>
    <lineage>
        <taxon>unclassified sequences</taxon>
        <taxon>metagenomes</taxon>
        <taxon>ecological metagenomes</taxon>
    </lineage>
</organism>
<proteinExistence type="predicted"/>
<feature type="transmembrane region" description="Helical" evidence="1">
    <location>
        <begin position="313"/>
        <end position="335"/>
    </location>
</feature>